<protein>
    <submittedName>
        <fullName evidence="1">Uncharacterized protein</fullName>
    </submittedName>
</protein>
<dbReference type="Proteomes" id="UP000184485">
    <property type="component" value="Unassembled WGS sequence"/>
</dbReference>
<dbReference type="Pfam" id="PF26318">
    <property type="entry name" value="SocB"/>
    <property type="match status" value="1"/>
</dbReference>
<gene>
    <name evidence="1" type="ORF">SAMN02745157_4038</name>
</gene>
<evidence type="ECO:0000313" key="2">
    <source>
        <dbReference type="Proteomes" id="UP000184485"/>
    </source>
</evidence>
<dbReference type="NCBIfam" id="NF047746">
    <property type="entry name" value="SocB_toxin"/>
    <property type="match status" value="1"/>
</dbReference>
<reference evidence="1 2" key="1">
    <citation type="submission" date="2016-11" db="EMBL/GenBank/DDBJ databases">
        <authorList>
            <person name="Jaros S."/>
            <person name="Januszkiewicz K."/>
            <person name="Wedrychowicz H."/>
        </authorList>
    </citation>
    <scope>NUCLEOTIDE SEQUENCE [LARGE SCALE GENOMIC DNA]</scope>
    <source>
        <strain evidence="1 2">DSM 19436</strain>
    </source>
</reference>
<proteinExistence type="predicted"/>
<accession>A0A1M5IZK1</accession>
<dbReference type="RefSeq" id="WP_073056460.1">
    <property type="nucleotide sequence ID" value="NZ_FQUP01000004.1"/>
</dbReference>
<dbReference type="EMBL" id="FQUP01000004">
    <property type="protein sequence ID" value="SHG33183.1"/>
    <property type="molecule type" value="Genomic_DNA"/>
</dbReference>
<evidence type="ECO:0000313" key="1">
    <source>
        <dbReference type="EMBL" id="SHG33183.1"/>
    </source>
</evidence>
<sequence length="242" mass="27472">MKKRPIPETDLARITVLPWDRQRSELEHLKVSFSPYSYGSVRGVSGDILNISTIMLGATARPAWQIIAREIERNCRRGEDEIAANLAVGRALYQFSEKHSVHGRREEFFPLTVGVFAKLRYWSQAVVSIDGRPSVVHIDPRKSSALDARSRRFVFSVMHQRIRLADPDFTEVTLGIMQVPKRADGSRQAELHVNTDVELYDFEALDQMITTTYEIWWDILAEREAKRRGDGSGEAGPLFGTG</sequence>
<organism evidence="1 2">
    <name type="scientific">Kaistia soli DSM 19436</name>
    <dbReference type="NCBI Taxonomy" id="1122133"/>
    <lineage>
        <taxon>Bacteria</taxon>
        <taxon>Pseudomonadati</taxon>
        <taxon>Pseudomonadota</taxon>
        <taxon>Alphaproteobacteria</taxon>
        <taxon>Hyphomicrobiales</taxon>
        <taxon>Kaistiaceae</taxon>
        <taxon>Kaistia</taxon>
    </lineage>
</organism>
<dbReference type="InterPro" id="IPR059063">
    <property type="entry name" value="SocB"/>
</dbReference>
<keyword evidence="2" id="KW-1185">Reference proteome</keyword>
<dbReference type="AlphaFoldDB" id="A0A1M5IZK1"/>
<name>A0A1M5IZK1_9HYPH</name>
<dbReference type="OrthoDB" id="7828352at2"/>